<organism evidence="2 3">
    <name type="scientific">Brassica napus</name>
    <name type="common">Rape</name>
    <dbReference type="NCBI Taxonomy" id="3708"/>
    <lineage>
        <taxon>Eukaryota</taxon>
        <taxon>Viridiplantae</taxon>
        <taxon>Streptophyta</taxon>
        <taxon>Embryophyta</taxon>
        <taxon>Tracheophyta</taxon>
        <taxon>Spermatophyta</taxon>
        <taxon>Magnoliopsida</taxon>
        <taxon>eudicotyledons</taxon>
        <taxon>Gunneridae</taxon>
        <taxon>Pentapetalae</taxon>
        <taxon>rosids</taxon>
        <taxon>malvids</taxon>
        <taxon>Brassicales</taxon>
        <taxon>Brassicaceae</taxon>
        <taxon>Brassiceae</taxon>
        <taxon>Brassica</taxon>
    </lineage>
</organism>
<dbReference type="EMBL" id="JAGKQM010000006">
    <property type="protein sequence ID" value="KAH0922601.1"/>
    <property type="molecule type" value="Genomic_DNA"/>
</dbReference>
<keyword evidence="3" id="KW-1185">Reference proteome</keyword>
<keyword evidence="1" id="KW-0732">Signal</keyword>
<accession>A0ABQ8D020</accession>
<comment type="caution">
    <text evidence="2">The sequence shown here is derived from an EMBL/GenBank/DDBJ whole genome shotgun (WGS) entry which is preliminary data.</text>
</comment>
<evidence type="ECO:0000256" key="1">
    <source>
        <dbReference type="SAM" id="SignalP"/>
    </source>
</evidence>
<feature type="non-terminal residue" evidence="2">
    <location>
        <position position="177"/>
    </location>
</feature>
<reference evidence="2 3" key="1">
    <citation type="submission" date="2021-05" db="EMBL/GenBank/DDBJ databases">
        <title>Genome Assembly of Synthetic Allotetraploid Brassica napus Reveals Homoeologous Exchanges between Subgenomes.</title>
        <authorList>
            <person name="Davis J.T."/>
        </authorList>
    </citation>
    <scope>NUCLEOTIDE SEQUENCE [LARGE SCALE GENOMIC DNA]</scope>
    <source>
        <strain evidence="3">cv. Da-Ae</strain>
        <tissue evidence="2">Seedling</tissue>
    </source>
</reference>
<evidence type="ECO:0008006" key="4">
    <source>
        <dbReference type="Google" id="ProtNLM"/>
    </source>
</evidence>
<evidence type="ECO:0000313" key="2">
    <source>
        <dbReference type="EMBL" id="KAH0922601.1"/>
    </source>
</evidence>
<sequence length="177" mass="20207">LVFVCSLLLVPLLRPRCKGLWFLPTSPLQRSAHEVSFGCGVRQSLESWRGVRRVNLLRMFLSPASVCYSSIRRLKGRCRRWWRWLVFVSGGCSDRFSVLRMWFWRVRMGLSSWALSFCVRVAAAISHGAGGEIFRVASYSQQQLQFPIIGLYKNLKSANYLFIRSGCLALSSVGFGF</sequence>
<evidence type="ECO:0000313" key="3">
    <source>
        <dbReference type="Proteomes" id="UP000824890"/>
    </source>
</evidence>
<proteinExistence type="predicted"/>
<gene>
    <name evidence="2" type="ORF">HID58_022619</name>
</gene>
<name>A0ABQ8D020_BRANA</name>
<feature type="signal peptide" evidence="1">
    <location>
        <begin position="1"/>
        <end position="19"/>
    </location>
</feature>
<protein>
    <recommendedName>
        <fullName evidence="4">Secreted protein</fullName>
    </recommendedName>
</protein>
<feature type="chain" id="PRO_5045633790" description="Secreted protein" evidence="1">
    <location>
        <begin position="20"/>
        <end position="177"/>
    </location>
</feature>
<feature type="non-terminal residue" evidence="2">
    <location>
        <position position="1"/>
    </location>
</feature>
<dbReference type="Proteomes" id="UP000824890">
    <property type="component" value="Unassembled WGS sequence"/>
</dbReference>